<proteinExistence type="predicted"/>
<reference evidence="1 2" key="1">
    <citation type="submission" date="2020-04" db="EMBL/GenBank/DDBJ databases">
        <authorList>
            <person name="Doyle D.A."/>
        </authorList>
    </citation>
    <scope>NUCLEOTIDE SEQUENCE [LARGE SCALE GENOMIC DNA]</scope>
    <source>
        <strain evidence="1 2">P21</strain>
    </source>
</reference>
<keyword evidence="2" id="KW-1185">Reference proteome</keyword>
<sequence>MTGIIDRFEGEFAVVELENMKMVNIEKGKIPEEAKEGDVLNIDNIITINYVETKKRKSNIEKLTKDLWN</sequence>
<reference evidence="1 2" key="2">
    <citation type="submission" date="2020-06" db="EMBL/GenBank/DDBJ databases">
        <title>Complete Genome Sequence of Clostridium muelleri sp. nov. P21T, an Acid-Alcohol Producing Acetogen Isolated from Old Hay.</title>
        <authorList>
            <person name="Duncan K.E."/>
            <person name="Tanner R.S."/>
        </authorList>
    </citation>
    <scope>NUCLEOTIDE SEQUENCE [LARGE SCALE GENOMIC DNA]</scope>
    <source>
        <strain evidence="1 2">P21</strain>
    </source>
</reference>
<dbReference type="AlphaFoldDB" id="A0A7Y0HNJ2"/>
<gene>
    <name evidence="1" type="ORF">HBE96_05155</name>
</gene>
<organism evidence="1 2">
    <name type="scientific">Clostridium muellerianum</name>
    <dbReference type="NCBI Taxonomy" id="2716538"/>
    <lineage>
        <taxon>Bacteria</taxon>
        <taxon>Bacillati</taxon>
        <taxon>Bacillota</taxon>
        <taxon>Clostridia</taxon>
        <taxon>Eubacteriales</taxon>
        <taxon>Clostridiaceae</taxon>
        <taxon>Clostridium</taxon>
    </lineage>
</organism>
<dbReference type="Gene3D" id="6.20.120.50">
    <property type="match status" value="1"/>
</dbReference>
<name>A0A7Y0HNJ2_9CLOT</name>
<dbReference type="RefSeq" id="WP_169296692.1">
    <property type="nucleotide sequence ID" value="NZ_JABBNI010000010.1"/>
</dbReference>
<protein>
    <submittedName>
        <fullName evidence="1">DUF3006 domain-containing protein</fullName>
    </submittedName>
</protein>
<dbReference type="EMBL" id="JABBNI010000010">
    <property type="protein sequence ID" value="NMM62086.1"/>
    <property type="molecule type" value="Genomic_DNA"/>
</dbReference>
<accession>A0A7Y0HNJ2</accession>
<evidence type="ECO:0000313" key="1">
    <source>
        <dbReference type="EMBL" id="NMM62086.1"/>
    </source>
</evidence>
<evidence type="ECO:0000313" key="2">
    <source>
        <dbReference type="Proteomes" id="UP000537131"/>
    </source>
</evidence>
<dbReference type="Proteomes" id="UP000537131">
    <property type="component" value="Unassembled WGS sequence"/>
</dbReference>
<dbReference type="InterPro" id="IPR021377">
    <property type="entry name" value="DUF3006"/>
</dbReference>
<dbReference type="Pfam" id="PF11213">
    <property type="entry name" value="DUF3006"/>
    <property type="match status" value="1"/>
</dbReference>
<comment type="caution">
    <text evidence="1">The sequence shown here is derived from an EMBL/GenBank/DDBJ whole genome shotgun (WGS) entry which is preliminary data.</text>
</comment>